<evidence type="ECO:0000256" key="1">
    <source>
        <dbReference type="ARBA" id="ARBA00001052"/>
    </source>
</evidence>
<feature type="binding site" evidence="8">
    <location>
        <position position="140"/>
    </location>
    <ligand>
        <name>Zn(2+)</name>
        <dbReference type="ChEBI" id="CHEBI:29105"/>
    </ligand>
</feature>
<gene>
    <name evidence="8 11" type="primary">folE</name>
    <name evidence="11" type="ORF">IGS68_21755</name>
</gene>
<keyword evidence="5 8" id="KW-0554">One-carbon metabolism</keyword>
<name>A0ABX7B815_9PROT</name>
<dbReference type="SUPFAM" id="SSF55620">
    <property type="entry name" value="Tetrahydrobiopterin biosynthesis enzymes-like"/>
    <property type="match status" value="1"/>
</dbReference>
<comment type="subunit">
    <text evidence="4">Toroid-shaped homodecamer, composed of two pentamers of five dimers.</text>
</comment>
<evidence type="ECO:0000256" key="7">
    <source>
        <dbReference type="ARBA" id="ARBA00023134"/>
    </source>
</evidence>
<accession>A0ABX7B815</accession>
<dbReference type="NCBIfam" id="NF006826">
    <property type="entry name" value="PRK09347.1-3"/>
    <property type="match status" value="1"/>
</dbReference>
<keyword evidence="6 8" id="KW-0378">Hydrolase</keyword>
<dbReference type="InterPro" id="IPR043133">
    <property type="entry name" value="GTP-CH-I_C/QueF"/>
</dbReference>
<dbReference type="Gene3D" id="1.10.286.10">
    <property type="match status" value="1"/>
</dbReference>
<evidence type="ECO:0000313" key="12">
    <source>
        <dbReference type="Proteomes" id="UP000595197"/>
    </source>
</evidence>
<dbReference type="PANTHER" id="PTHR11109:SF7">
    <property type="entry name" value="GTP CYCLOHYDROLASE 1"/>
    <property type="match status" value="1"/>
</dbReference>
<evidence type="ECO:0000259" key="10">
    <source>
        <dbReference type="Pfam" id="PF01227"/>
    </source>
</evidence>
<comment type="pathway">
    <text evidence="2 8">Cofactor biosynthesis; 7,8-dihydroneopterin triphosphate biosynthesis; 7,8-dihydroneopterin triphosphate from GTP: step 1/1.</text>
</comment>
<evidence type="ECO:0000256" key="6">
    <source>
        <dbReference type="ARBA" id="ARBA00022801"/>
    </source>
</evidence>
<dbReference type="PROSITE" id="PS00860">
    <property type="entry name" value="GTP_CYCLOHYDROL_1_2"/>
    <property type="match status" value="1"/>
</dbReference>
<proteinExistence type="inferred from homology"/>
<feature type="region of interest" description="Disordered" evidence="9">
    <location>
        <begin position="42"/>
        <end position="63"/>
    </location>
</feature>
<dbReference type="InterPro" id="IPR020602">
    <property type="entry name" value="GTP_CycHdrlase_I_dom"/>
</dbReference>
<dbReference type="EC" id="3.5.4.16" evidence="8"/>
<dbReference type="HAMAP" id="MF_00223">
    <property type="entry name" value="FolE"/>
    <property type="match status" value="1"/>
</dbReference>
<dbReference type="Proteomes" id="UP000595197">
    <property type="component" value="Chromosome"/>
</dbReference>
<comment type="subunit">
    <text evidence="8">Homopolymer.</text>
</comment>
<evidence type="ECO:0000256" key="5">
    <source>
        <dbReference type="ARBA" id="ARBA00022563"/>
    </source>
</evidence>
<dbReference type="InterPro" id="IPR018234">
    <property type="entry name" value="GTP_CycHdrlase_I_CS"/>
</dbReference>
<evidence type="ECO:0000256" key="9">
    <source>
        <dbReference type="SAM" id="MobiDB-lite"/>
    </source>
</evidence>
<dbReference type="NCBIfam" id="TIGR00063">
    <property type="entry name" value="folE"/>
    <property type="match status" value="1"/>
</dbReference>
<dbReference type="GO" id="GO:0003934">
    <property type="term" value="F:GTP cyclohydrolase I activity"/>
    <property type="evidence" value="ECO:0007669"/>
    <property type="project" value="UniProtKB-EC"/>
</dbReference>
<dbReference type="Gene3D" id="3.30.1130.10">
    <property type="match status" value="1"/>
</dbReference>
<feature type="domain" description="GTP cyclohydrolase I" evidence="10">
    <location>
        <begin position="67"/>
        <end position="244"/>
    </location>
</feature>
<evidence type="ECO:0000313" key="11">
    <source>
        <dbReference type="EMBL" id="QQP88622.1"/>
    </source>
</evidence>
<evidence type="ECO:0000256" key="8">
    <source>
        <dbReference type="HAMAP-Rule" id="MF_00223"/>
    </source>
</evidence>
<keyword evidence="12" id="KW-1185">Reference proteome</keyword>
<dbReference type="EMBL" id="CP067420">
    <property type="protein sequence ID" value="QQP88622.1"/>
    <property type="molecule type" value="Genomic_DNA"/>
</dbReference>
<organism evidence="11 12">
    <name type="scientific">Skermanella cutis</name>
    <dbReference type="NCBI Taxonomy" id="2775420"/>
    <lineage>
        <taxon>Bacteria</taxon>
        <taxon>Pseudomonadati</taxon>
        <taxon>Pseudomonadota</taxon>
        <taxon>Alphaproteobacteria</taxon>
        <taxon>Rhodospirillales</taxon>
        <taxon>Azospirillaceae</taxon>
        <taxon>Skermanella</taxon>
    </lineage>
</organism>
<reference evidence="11" key="1">
    <citation type="submission" date="2021-02" db="EMBL/GenBank/DDBJ databases">
        <title>Skermanella TT6 skin isolate.</title>
        <authorList>
            <person name="Lee K."/>
            <person name="Ganzorig M."/>
        </authorList>
    </citation>
    <scope>NUCLEOTIDE SEQUENCE</scope>
    <source>
        <strain evidence="11">TT6</strain>
    </source>
</reference>
<keyword evidence="8" id="KW-0862">Zinc</keyword>
<dbReference type="NCBIfam" id="NF006825">
    <property type="entry name" value="PRK09347.1-2"/>
    <property type="match status" value="1"/>
</dbReference>
<feature type="binding site" evidence="8">
    <location>
        <position position="208"/>
    </location>
    <ligand>
        <name>Zn(2+)</name>
        <dbReference type="ChEBI" id="CHEBI:29105"/>
    </ligand>
</feature>
<keyword evidence="8" id="KW-0479">Metal-binding</keyword>
<dbReference type="PANTHER" id="PTHR11109">
    <property type="entry name" value="GTP CYCLOHYDROLASE I"/>
    <property type="match status" value="1"/>
</dbReference>
<dbReference type="PROSITE" id="PS00859">
    <property type="entry name" value="GTP_CYCLOHYDROL_1_1"/>
    <property type="match status" value="1"/>
</dbReference>
<protein>
    <recommendedName>
        <fullName evidence="8">GTP cyclohydrolase 1</fullName>
        <ecNumber evidence="8">3.5.4.16</ecNumber>
    </recommendedName>
    <alternativeName>
        <fullName evidence="8">GTP cyclohydrolase I</fullName>
        <shortName evidence="8">GTP-CH-I</shortName>
    </alternativeName>
</protein>
<dbReference type="Pfam" id="PF01227">
    <property type="entry name" value="GTP_cyclohydroI"/>
    <property type="match status" value="1"/>
</dbReference>
<feature type="region of interest" description="Disordered" evidence="9">
    <location>
        <begin position="1"/>
        <end position="29"/>
    </location>
</feature>
<feature type="binding site" evidence="8">
    <location>
        <position position="137"/>
    </location>
    <ligand>
        <name>Zn(2+)</name>
        <dbReference type="ChEBI" id="CHEBI:29105"/>
    </ligand>
</feature>
<keyword evidence="7 8" id="KW-0342">GTP-binding</keyword>
<evidence type="ECO:0000256" key="3">
    <source>
        <dbReference type="ARBA" id="ARBA00008085"/>
    </source>
</evidence>
<evidence type="ECO:0000256" key="4">
    <source>
        <dbReference type="ARBA" id="ARBA00011857"/>
    </source>
</evidence>
<dbReference type="InterPro" id="IPR001474">
    <property type="entry name" value="GTP_CycHdrlase_I"/>
</dbReference>
<evidence type="ECO:0000256" key="2">
    <source>
        <dbReference type="ARBA" id="ARBA00005080"/>
    </source>
</evidence>
<comment type="catalytic activity">
    <reaction evidence="1 8">
        <text>GTP + H2O = 7,8-dihydroneopterin 3'-triphosphate + formate + H(+)</text>
        <dbReference type="Rhea" id="RHEA:17473"/>
        <dbReference type="ChEBI" id="CHEBI:15377"/>
        <dbReference type="ChEBI" id="CHEBI:15378"/>
        <dbReference type="ChEBI" id="CHEBI:15740"/>
        <dbReference type="ChEBI" id="CHEBI:37565"/>
        <dbReference type="ChEBI" id="CHEBI:58462"/>
        <dbReference type="EC" id="3.5.4.16"/>
    </reaction>
</comment>
<dbReference type="InterPro" id="IPR043134">
    <property type="entry name" value="GTP-CH-I_N"/>
</dbReference>
<keyword evidence="8" id="KW-0547">Nucleotide-binding</keyword>
<sequence length="254" mass="28157">MRNRFPPTHDGRGTTVRDTANRDRADHRKVPVVSASKPLATDNIVRGPSHHRRSAPGIARPSRAEAEQAVRTLLLWAGDDPDREGLLGTPDRVVRSYEEFFAGYGVDPVELLQRTFEETDGYDEMVVLKGIRFESYCEHHMVPIIGKAHVAYLPNHRVVGISKLARVVEAYSKRLQIQEKMTSQIANTIEEVLQPLGVAVVLEGEHQCMTTRGIHKPGVNMVTSRMLGAFRTDPSTRREFLAMIGSPSGNGIGG</sequence>
<feature type="compositionally biased region" description="Basic and acidic residues" evidence="9">
    <location>
        <begin position="19"/>
        <end position="29"/>
    </location>
</feature>
<comment type="similarity">
    <text evidence="3 8">Belongs to the GTP cyclohydrolase I family.</text>
</comment>